<gene>
    <name evidence="2" type="ORF">EVAR_75307_1</name>
</gene>
<dbReference type="EMBL" id="BGZK01001438">
    <property type="protein sequence ID" value="GBP79934.1"/>
    <property type="molecule type" value="Genomic_DNA"/>
</dbReference>
<organism evidence="2 3">
    <name type="scientific">Eumeta variegata</name>
    <name type="common">Bagworm moth</name>
    <name type="synonym">Eumeta japonica</name>
    <dbReference type="NCBI Taxonomy" id="151549"/>
    <lineage>
        <taxon>Eukaryota</taxon>
        <taxon>Metazoa</taxon>
        <taxon>Ecdysozoa</taxon>
        <taxon>Arthropoda</taxon>
        <taxon>Hexapoda</taxon>
        <taxon>Insecta</taxon>
        <taxon>Pterygota</taxon>
        <taxon>Neoptera</taxon>
        <taxon>Endopterygota</taxon>
        <taxon>Lepidoptera</taxon>
        <taxon>Glossata</taxon>
        <taxon>Ditrysia</taxon>
        <taxon>Tineoidea</taxon>
        <taxon>Psychidae</taxon>
        <taxon>Oiketicinae</taxon>
        <taxon>Eumeta</taxon>
    </lineage>
</organism>
<proteinExistence type="predicted"/>
<dbReference type="AlphaFoldDB" id="A0A4C1YYQ4"/>
<comment type="caution">
    <text evidence="2">The sequence shown here is derived from an EMBL/GenBank/DDBJ whole genome shotgun (WGS) entry which is preliminary data.</text>
</comment>
<name>A0A4C1YYQ4_EUMVA</name>
<reference evidence="2 3" key="1">
    <citation type="journal article" date="2019" name="Commun. Biol.">
        <title>The bagworm genome reveals a unique fibroin gene that provides high tensile strength.</title>
        <authorList>
            <person name="Kono N."/>
            <person name="Nakamura H."/>
            <person name="Ohtoshi R."/>
            <person name="Tomita M."/>
            <person name="Numata K."/>
            <person name="Arakawa K."/>
        </authorList>
    </citation>
    <scope>NUCLEOTIDE SEQUENCE [LARGE SCALE GENOMIC DNA]</scope>
</reference>
<protein>
    <submittedName>
        <fullName evidence="2">Uncharacterized protein</fullName>
    </submittedName>
</protein>
<keyword evidence="3" id="KW-1185">Reference proteome</keyword>
<evidence type="ECO:0000256" key="1">
    <source>
        <dbReference type="SAM" id="MobiDB-lite"/>
    </source>
</evidence>
<evidence type="ECO:0000313" key="2">
    <source>
        <dbReference type="EMBL" id="GBP79934.1"/>
    </source>
</evidence>
<evidence type="ECO:0000313" key="3">
    <source>
        <dbReference type="Proteomes" id="UP000299102"/>
    </source>
</evidence>
<sequence length="118" mass="13110">MCVFCNRNVLEVHTLSTACSLCTHTRLDHVYDSCAATRSTWTALIALLTRDPRRVARHASASRRVKEHHSRFTAPAGVSRRLFDSERGVVGIGNDSRPRGFSISPQNHEDKSGIPLVI</sequence>
<dbReference type="Proteomes" id="UP000299102">
    <property type="component" value="Unassembled WGS sequence"/>
</dbReference>
<feature type="region of interest" description="Disordered" evidence="1">
    <location>
        <begin position="89"/>
        <end position="118"/>
    </location>
</feature>
<accession>A0A4C1YYQ4</accession>